<keyword evidence="3" id="KW-0677">Repeat</keyword>
<keyword evidence="14" id="KW-1185">Reference proteome</keyword>
<dbReference type="PROSITE" id="PS00636">
    <property type="entry name" value="DNAJ_1"/>
    <property type="match status" value="1"/>
</dbReference>
<dbReference type="SMART" id="SM00271">
    <property type="entry name" value="DnaJ"/>
    <property type="match status" value="1"/>
</dbReference>
<keyword evidence="5 9" id="KW-0862">Zinc</keyword>
<dbReference type="SUPFAM" id="SSF57938">
    <property type="entry name" value="DnaJ/Hsp40 cysteine-rich domain"/>
    <property type="match status" value="1"/>
</dbReference>
<dbReference type="Gene3D" id="1.10.287.110">
    <property type="entry name" value="DnaJ domain"/>
    <property type="match status" value="1"/>
</dbReference>
<dbReference type="Proteomes" id="UP000494165">
    <property type="component" value="Unassembled WGS sequence"/>
</dbReference>
<dbReference type="PANTHER" id="PTHR43888">
    <property type="entry name" value="DNAJ-LIKE-2, ISOFORM A-RELATED"/>
    <property type="match status" value="1"/>
</dbReference>
<dbReference type="InterPro" id="IPR036410">
    <property type="entry name" value="HSP_DnaJ_Cys-rich_dom_sf"/>
</dbReference>
<dbReference type="InterPro" id="IPR044713">
    <property type="entry name" value="DNJA1/2-like"/>
</dbReference>
<keyword evidence="1" id="KW-0488">Methylation</keyword>
<protein>
    <recommendedName>
        <fullName evidence="15">DnaJ homolog subfamily A member 2</fullName>
    </recommendedName>
</protein>
<dbReference type="GO" id="GO:0009408">
    <property type="term" value="P:response to heat"/>
    <property type="evidence" value="ECO:0007669"/>
    <property type="project" value="InterPro"/>
</dbReference>
<organism evidence="13 14">
    <name type="scientific">Cloeon dipterum</name>
    <dbReference type="NCBI Taxonomy" id="197152"/>
    <lineage>
        <taxon>Eukaryota</taxon>
        <taxon>Metazoa</taxon>
        <taxon>Ecdysozoa</taxon>
        <taxon>Arthropoda</taxon>
        <taxon>Hexapoda</taxon>
        <taxon>Insecta</taxon>
        <taxon>Pterygota</taxon>
        <taxon>Palaeoptera</taxon>
        <taxon>Ephemeroptera</taxon>
        <taxon>Pisciforma</taxon>
        <taxon>Baetidae</taxon>
        <taxon>Cloeon</taxon>
    </lineage>
</organism>
<evidence type="ECO:0000256" key="6">
    <source>
        <dbReference type="ARBA" id="ARBA00023186"/>
    </source>
</evidence>
<dbReference type="FunFam" id="2.10.230.10:FF:000001">
    <property type="entry name" value="DnaJ subfamily A member 2"/>
    <property type="match status" value="1"/>
</dbReference>
<keyword evidence="6" id="KW-0143">Chaperone</keyword>
<dbReference type="PROSITE" id="PS50076">
    <property type="entry name" value="DNAJ_2"/>
    <property type="match status" value="1"/>
</dbReference>
<dbReference type="InterPro" id="IPR001623">
    <property type="entry name" value="DnaJ_domain"/>
</dbReference>
<dbReference type="HAMAP" id="MF_01152">
    <property type="entry name" value="DnaJ"/>
    <property type="match status" value="1"/>
</dbReference>
<evidence type="ECO:0000256" key="1">
    <source>
        <dbReference type="ARBA" id="ARBA00022481"/>
    </source>
</evidence>
<dbReference type="EMBL" id="CADEPI010000435">
    <property type="protein sequence ID" value="CAB3385827.1"/>
    <property type="molecule type" value="Genomic_DNA"/>
</dbReference>
<feature type="domain" description="CR-type" evidence="12">
    <location>
        <begin position="170"/>
        <end position="253"/>
    </location>
</feature>
<dbReference type="SUPFAM" id="SSF46565">
    <property type="entry name" value="Chaperone J-domain"/>
    <property type="match status" value="1"/>
</dbReference>
<dbReference type="Pfam" id="PF00226">
    <property type="entry name" value="DnaJ"/>
    <property type="match status" value="1"/>
</dbReference>
<feature type="zinc finger region" description="CR-type" evidence="9">
    <location>
        <begin position="170"/>
        <end position="253"/>
    </location>
</feature>
<evidence type="ECO:0000256" key="5">
    <source>
        <dbReference type="ARBA" id="ARBA00022833"/>
    </source>
</evidence>
<dbReference type="PRINTS" id="PR00625">
    <property type="entry name" value="JDOMAIN"/>
</dbReference>
<dbReference type="FunFam" id="1.10.287.110:FF:000016">
    <property type="entry name" value="DnaJ (Hsp40) homolog, subfamily A, member 2"/>
    <property type="match status" value="1"/>
</dbReference>
<dbReference type="InterPro" id="IPR012724">
    <property type="entry name" value="DnaJ"/>
</dbReference>
<evidence type="ECO:0000256" key="8">
    <source>
        <dbReference type="ARBA" id="ARBA00023289"/>
    </source>
</evidence>
<sequence>MIHTHASTTSAYCNQSRFCFCHFSPFCALQCIALRRQRVKMAEPDLYNILGVKKNANDSEIKKAYRKLAMEFHPDKNPEAGDHFKEISYAYEILSDKQKREVYDKYGLKGIQEGAHEHGGMGPDDIFSQIFGGGLFGMPGMGGMRGGRRRARGEDTVHPLKVSLEDLYNGKTSKLQIHKSVICKSCDGRGGTGQVQSCRGCRGCGRKVSFRQLGPGMTQQIQSICPDCSGEGEVMAEKDRCQVCRGKKITKESKVIEAHVDKGMRDGQKITLRGEGDQMPGIEPGDVIILLQTKPHDKFQRSGDDLVMTHTISITEALCGFVLVVKHLDGRELLVRQPAGEVIKPGDLKGIKEEGMPQYKNPFEKGNLYIKFDVTFPSNNFADEDKLKLLETLLPERPPEVIPSGEAEEVVLMDYDPFEKSERGNRSTEAYDDDDDEGHAGPGGIQCAHQ</sequence>
<dbReference type="Pfam" id="PF01556">
    <property type="entry name" value="DnaJ_C"/>
    <property type="match status" value="1"/>
</dbReference>
<dbReference type="GO" id="GO:0005524">
    <property type="term" value="F:ATP binding"/>
    <property type="evidence" value="ECO:0007669"/>
    <property type="project" value="InterPro"/>
</dbReference>
<evidence type="ECO:0000313" key="14">
    <source>
        <dbReference type="Proteomes" id="UP000494165"/>
    </source>
</evidence>
<dbReference type="InterPro" id="IPR036869">
    <property type="entry name" value="J_dom_sf"/>
</dbReference>
<dbReference type="SUPFAM" id="SSF49493">
    <property type="entry name" value="HSP40/DnaJ peptide-binding domain"/>
    <property type="match status" value="2"/>
</dbReference>
<feature type="compositionally biased region" description="Basic and acidic residues" evidence="10">
    <location>
        <begin position="417"/>
        <end position="426"/>
    </location>
</feature>
<dbReference type="InterPro" id="IPR001305">
    <property type="entry name" value="HSP_DnaJ_Cys-rich_dom"/>
</dbReference>
<feature type="domain" description="J" evidence="11">
    <location>
        <begin position="45"/>
        <end position="107"/>
    </location>
</feature>
<dbReference type="GO" id="GO:0030544">
    <property type="term" value="F:Hsp70 protein binding"/>
    <property type="evidence" value="ECO:0007669"/>
    <property type="project" value="InterPro"/>
</dbReference>
<dbReference type="InterPro" id="IPR008971">
    <property type="entry name" value="HSP40/DnaJ_pept-bd"/>
</dbReference>
<dbReference type="GO" id="GO:0051082">
    <property type="term" value="F:unfolded protein binding"/>
    <property type="evidence" value="ECO:0007669"/>
    <property type="project" value="InterPro"/>
</dbReference>
<name>A0A8S1E6F9_9INSE</name>
<dbReference type="OrthoDB" id="550424at2759"/>
<dbReference type="GO" id="GO:0006457">
    <property type="term" value="P:protein folding"/>
    <property type="evidence" value="ECO:0007669"/>
    <property type="project" value="InterPro"/>
</dbReference>
<evidence type="ECO:0000256" key="7">
    <source>
        <dbReference type="ARBA" id="ARBA00023288"/>
    </source>
</evidence>
<evidence type="ECO:0008006" key="15">
    <source>
        <dbReference type="Google" id="ProtNLM"/>
    </source>
</evidence>
<dbReference type="CDD" id="cd06257">
    <property type="entry name" value="DnaJ"/>
    <property type="match status" value="1"/>
</dbReference>
<dbReference type="AlphaFoldDB" id="A0A8S1E6F9"/>
<reference evidence="13 14" key="1">
    <citation type="submission" date="2020-04" db="EMBL/GenBank/DDBJ databases">
        <authorList>
            <person name="Alioto T."/>
            <person name="Alioto T."/>
            <person name="Gomez Garrido J."/>
        </authorList>
    </citation>
    <scope>NUCLEOTIDE SEQUENCE [LARGE SCALE GENOMIC DNA]</scope>
</reference>
<dbReference type="CDD" id="cd10719">
    <property type="entry name" value="DnaJ_zf"/>
    <property type="match status" value="1"/>
</dbReference>
<evidence type="ECO:0000256" key="4">
    <source>
        <dbReference type="ARBA" id="ARBA00022771"/>
    </source>
</evidence>
<keyword evidence="4 9" id="KW-0863">Zinc-finger</keyword>
<dbReference type="Gene3D" id="2.10.230.10">
    <property type="entry name" value="Heat shock protein DnaJ, cysteine-rich domain"/>
    <property type="match status" value="1"/>
</dbReference>
<dbReference type="InterPro" id="IPR018253">
    <property type="entry name" value="DnaJ_domain_CS"/>
</dbReference>
<evidence type="ECO:0000256" key="9">
    <source>
        <dbReference type="PROSITE-ProRule" id="PRU00546"/>
    </source>
</evidence>
<evidence type="ECO:0000256" key="2">
    <source>
        <dbReference type="ARBA" id="ARBA00022723"/>
    </source>
</evidence>
<dbReference type="InterPro" id="IPR002939">
    <property type="entry name" value="DnaJ_C"/>
</dbReference>
<keyword evidence="8" id="KW-0636">Prenylation</keyword>
<accession>A0A8S1E6F9</accession>
<evidence type="ECO:0000256" key="3">
    <source>
        <dbReference type="ARBA" id="ARBA00022737"/>
    </source>
</evidence>
<proteinExistence type="inferred from homology"/>
<comment type="caution">
    <text evidence="13">The sequence shown here is derived from an EMBL/GenBank/DDBJ whole genome shotgun (WGS) entry which is preliminary data.</text>
</comment>
<dbReference type="GO" id="GO:0008270">
    <property type="term" value="F:zinc ion binding"/>
    <property type="evidence" value="ECO:0007669"/>
    <property type="project" value="UniProtKB-KW"/>
</dbReference>
<evidence type="ECO:0000256" key="10">
    <source>
        <dbReference type="SAM" id="MobiDB-lite"/>
    </source>
</evidence>
<keyword evidence="2 9" id="KW-0479">Metal-binding</keyword>
<dbReference type="CDD" id="cd10747">
    <property type="entry name" value="DnaJ_C"/>
    <property type="match status" value="1"/>
</dbReference>
<evidence type="ECO:0000259" key="12">
    <source>
        <dbReference type="PROSITE" id="PS51188"/>
    </source>
</evidence>
<keyword evidence="7" id="KW-0449">Lipoprotein</keyword>
<evidence type="ECO:0000259" key="11">
    <source>
        <dbReference type="PROSITE" id="PS50076"/>
    </source>
</evidence>
<gene>
    <name evidence="13" type="ORF">CLODIP_2_CD01310</name>
</gene>
<dbReference type="Pfam" id="PF00684">
    <property type="entry name" value="DnaJ_CXXCXGXG"/>
    <property type="match status" value="1"/>
</dbReference>
<evidence type="ECO:0000313" key="13">
    <source>
        <dbReference type="EMBL" id="CAB3385827.1"/>
    </source>
</evidence>
<dbReference type="FunFam" id="2.60.260.20:FF:000003">
    <property type="entry name" value="DnaJ subfamily A member 2"/>
    <property type="match status" value="1"/>
</dbReference>
<dbReference type="Gene3D" id="2.60.260.20">
    <property type="entry name" value="Urease metallochaperone UreE, N-terminal domain"/>
    <property type="match status" value="2"/>
</dbReference>
<feature type="region of interest" description="Disordered" evidence="10">
    <location>
        <begin position="415"/>
        <end position="450"/>
    </location>
</feature>
<dbReference type="PROSITE" id="PS51188">
    <property type="entry name" value="ZF_CR"/>
    <property type="match status" value="1"/>
</dbReference>